<organism evidence="2 3">
    <name type="scientific">Paramuricea clavata</name>
    <name type="common">Red gorgonian</name>
    <name type="synonym">Violescent sea-whip</name>
    <dbReference type="NCBI Taxonomy" id="317549"/>
    <lineage>
        <taxon>Eukaryota</taxon>
        <taxon>Metazoa</taxon>
        <taxon>Cnidaria</taxon>
        <taxon>Anthozoa</taxon>
        <taxon>Octocorallia</taxon>
        <taxon>Malacalcyonacea</taxon>
        <taxon>Plexauridae</taxon>
        <taxon>Paramuricea</taxon>
    </lineage>
</organism>
<dbReference type="Proteomes" id="UP001152795">
    <property type="component" value="Unassembled WGS sequence"/>
</dbReference>
<feature type="region of interest" description="Disordered" evidence="1">
    <location>
        <begin position="76"/>
        <end position="96"/>
    </location>
</feature>
<accession>A0A7D9IYQ0</accession>
<gene>
    <name evidence="2" type="ORF">PACLA_8A013617</name>
</gene>
<feature type="non-terminal residue" evidence="2">
    <location>
        <position position="176"/>
    </location>
</feature>
<feature type="compositionally biased region" description="Polar residues" evidence="1">
    <location>
        <begin position="80"/>
        <end position="96"/>
    </location>
</feature>
<proteinExistence type="predicted"/>
<keyword evidence="3" id="KW-1185">Reference proteome</keyword>
<protein>
    <submittedName>
        <fullName evidence="2">Uncharacterized protein</fullName>
    </submittedName>
</protein>
<sequence>MGDSDGENIGLSEEINSKDAGNNRKEIEAKILELKKVKERRKQRLQRWTIMKVRKAENVVKETLLAKASKNVSVEEELSLTPSQQSTGSNVSGEAENTGQFQSRLKALKLPVFDGNKAKFEDFWALFISLVDKNAESANIKMARLRQSLTGIALQAIQGLDVLKPEYEEAKEILKS</sequence>
<dbReference type="OrthoDB" id="7994850at2759"/>
<evidence type="ECO:0000256" key="1">
    <source>
        <dbReference type="SAM" id="MobiDB-lite"/>
    </source>
</evidence>
<dbReference type="AlphaFoldDB" id="A0A7D9IYQ0"/>
<evidence type="ECO:0000313" key="3">
    <source>
        <dbReference type="Proteomes" id="UP001152795"/>
    </source>
</evidence>
<comment type="caution">
    <text evidence="2">The sequence shown here is derived from an EMBL/GenBank/DDBJ whole genome shotgun (WGS) entry which is preliminary data.</text>
</comment>
<evidence type="ECO:0000313" key="2">
    <source>
        <dbReference type="EMBL" id="CAB4018032.1"/>
    </source>
</evidence>
<dbReference type="EMBL" id="CACRXK020009819">
    <property type="protein sequence ID" value="CAB4018032.1"/>
    <property type="molecule type" value="Genomic_DNA"/>
</dbReference>
<name>A0A7D9IYQ0_PARCT</name>
<reference evidence="2" key="1">
    <citation type="submission" date="2020-04" db="EMBL/GenBank/DDBJ databases">
        <authorList>
            <person name="Alioto T."/>
            <person name="Alioto T."/>
            <person name="Gomez Garrido J."/>
        </authorList>
    </citation>
    <scope>NUCLEOTIDE SEQUENCE</scope>
    <source>
        <strain evidence="2">A484AB</strain>
    </source>
</reference>
<feature type="region of interest" description="Disordered" evidence="1">
    <location>
        <begin position="1"/>
        <end position="22"/>
    </location>
</feature>